<evidence type="ECO:0000259" key="2">
    <source>
        <dbReference type="PROSITE" id="PS50041"/>
    </source>
</evidence>
<dbReference type="Gene3D" id="3.10.100.10">
    <property type="entry name" value="Mannose-Binding Protein A, subunit A"/>
    <property type="match status" value="1"/>
</dbReference>
<dbReference type="GeneID" id="111108099"/>
<keyword evidence="3" id="KW-1185">Reference proteome</keyword>
<dbReference type="SUPFAM" id="SSF56436">
    <property type="entry name" value="C-type lectin-like"/>
    <property type="match status" value="1"/>
</dbReference>
<evidence type="ECO:0000313" key="3">
    <source>
        <dbReference type="Proteomes" id="UP000694844"/>
    </source>
</evidence>
<feature type="non-terminal residue" evidence="4">
    <location>
        <position position="1"/>
    </location>
</feature>
<dbReference type="KEGG" id="cvn:111108099"/>
<accession>A0A8B8B9G2</accession>
<reference evidence="4" key="2">
    <citation type="submission" date="2025-08" db="UniProtKB">
        <authorList>
            <consortium name="RefSeq"/>
        </authorList>
    </citation>
    <scope>IDENTIFICATION</scope>
    <source>
        <tissue evidence="4">Whole sample</tissue>
    </source>
</reference>
<dbReference type="RefSeq" id="XP_022299379.1">
    <property type="nucleotide sequence ID" value="XM_022443671.1"/>
</dbReference>
<feature type="domain" description="C-type lectin" evidence="2">
    <location>
        <begin position="44"/>
        <end position="134"/>
    </location>
</feature>
<proteinExistence type="predicted"/>
<feature type="transmembrane region" description="Helical" evidence="1">
    <location>
        <begin position="7"/>
        <end position="28"/>
    </location>
</feature>
<dbReference type="Proteomes" id="UP000694844">
    <property type="component" value="Chromosome 1"/>
</dbReference>
<dbReference type="InterPro" id="IPR001304">
    <property type="entry name" value="C-type_lectin-like"/>
</dbReference>
<dbReference type="CDD" id="cd00037">
    <property type="entry name" value="CLECT"/>
    <property type="match status" value="1"/>
</dbReference>
<dbReference type="AlphaFoldDB" id="A0A8B8B9G2"/>
<keyword evidence="1" id="KW-0472">Membrane</keyword>
<dbReference type="OrthoDB" id="6116695at2759"/>
<dbReference type="PANTHER" id="PTHR22803">
    <property type="entry name" value="MANNOSE, PHOSPHOLIPASE, LECTIN RECEPTOR RELATED"/>
    <property type="match status" value="1"/>
</dbReference>
<name>A0A8B8B9G2_CRAVI</name>
<evidence type="ECO:0000313" key="4">
    <source>
        <dbReference type="RefSeq" id="XP_022299379.1"/>
    </source>
</evidence>
<reference evidence="3" key="1">
    <citation type="submission" date="2024-06" db="UniProtKB">
        <authorList>
            <consortium name="RefSeq"/>
        </authorList>
    </citation>
    <scope>NUCLEOTIDE SEQUENCE [LARGE SCALE GENOMIC DNA]</scope>
</reference>
<protein>
    <submittedName>
        <fullName evidence="4">Perlucin-like protein</fullName>
    </submittedName>
</protein>
<dbReference type="Pfam" id="PF00059">
    <property type="entry name" value="Lectin_C"/>
    <property type="match status" value="1"/>
</dbReference>
<evidence type="ECO:0000256" key="1">
    <source>
        <dbReference type="SAM" id="Phobius"/>
    </source>
</evidence>
<keyword evidence="1" id="KW-0812">Transmembrane</keyword>
<sequence>YKRNTVFIVILEHWSFEILSILLAISFFQGVALQSQCPNGWTRRENSCYLFVTHVANDWTESEFFCQLLHSNLVEIETSEENAFVQKEAIRHSFENRDSHGFWIGGTDAINEGEWTWVTSGSNFTYSNWARDFPTIIAATRTARNFTKTAIFSGMMRSVITG</sequence>
<dbReference type="InterPro" id="IPR016186">
    <property type="entry name" value="C-type_lectin-like/link_sf"/>
</dbReference>
<dbReference type="PROSITE" id="PS50041">
    <property type="entry name" value="C_TYPE_LECTIN_2"/>
    <property type="match status" value="1"/>
</dbReference>
<dbReference type="InterPro" id="IPR016187">
    <property type="entry name" value="CTDL_fold"/>
</dbReference>
<dbReference type="SMART" id="SM00034">
    <property type="entry name" value="CLECT"/>
    <property type="match status" value="1"/>
</dbReference>
<dbReference type="InterPro" id="IPR050111">
    <property type="entry name" value="C-type_lectin/snaclec_domain"/>
</dbReference>
<keyword evidence="1" id="KW-1133">Transmembrane helix</keyword>
<gene>
    <name evidence="4" type="primary">LOC111108099</name>
</gene>
<organism evidence="3 4">
    <name type="scientific">Crassostrea virginica</name>
    <name type="common">Eastern oyster</name>
    <dbReference type="NCBI Taxonomy" id="6565"/>
    <lineage>
        <taxon>Eukaryota</taxon>
        <taxon>Metazoa</taxon>
        <taxon>Spiralia</taxon>
        <taxon>Lophotrochozoa</taxon>
        <taxon>Mollusca</taxon>
        <taxon>Bivalvia</taxon>
        <taxon>Autobranchia</taxon>
        <taxon>Pteriomorphia</taxon>
        <taxon>Ostreida</taxon>
        <taxon>Ostreoidea</taxon>
        <taxon>Ostreidae</taxon>
        <taxon>Crassostrea</taxon>
    </lineage>
</organism>